<dbReference type="EMBL" id="JADJZA010000001">
    <property type="protein sequence ID" value="MBK9295733.1"/>
    <property type="molecule type" value="Genomic_DNA"/>
</dbReference>
<evidence type="ECO:0000313" key="2">
    <source>
        <dbReference type="Proteomes" id="UP000727993"/>
    </source>
</evidence>
<comment type="caution">
    <text evidence="1">The sequence shown here is derived from an EMBL/GenBank/DDBJ whole genome shotgun (WGS) entry which is preliminary data.</text>
</comment>
<accession>A0A936NA63</accession>
<sequence>MSRTHLVRLCDEGRIESYKVGNALRISSDEVMRILTARGQVKTEAREAAATADQRRRARAARVAGLV</sequence>
<reference evidence="1 2" key="1">
    <citation type="submission" date="2020-10" db="EMBL/GenBank/DDBJ databases">
        <title>Connecting structure to function with the recovery of over 1000 high-quality activated sludge metagenome-assembled genomes encoding full-length rRNA genes using long-read sequencing.</title>
        <authorList>
            <person name="Singleton C.M."/>
            <person name="Petriglieri F."/>
            <person name="Kristensen J.M."/>
            <person name="Kirkegaard R.H."/>
            <person name="Michaelsen T.Y."/>
            <person name="Andersen M.H."/>
            <person name="Karst S.M."/>
            <person name="Dueholm M.S."/>
            <person name="Nielsen P.H."/>
            <person name="Albertsen M."/>
        </authorList>
    </citation>
    <scope>NUCLEOTIDE SEQUENCE [LARGE SCALE GENOMIC DNA]</scope>
    <source>
        <strain evidence="1">Lyne_18-Q3-R50-59_MAXAC.006</strain>
    </source>
</reference>
<gene>
    <name evidence="1" type="ORF">IPN02_02415</name>
</gene>
<organism evidence="1 2">
    <name type="scientific">Candidatus Neomicrothrix subdominans</name>
    <dbReference type="NCBI Taxonomy" id="2954438"/>
    <lineage>
        <taxon>Bacteria</taxon>
        <taxon>Bacillati</taxon>
        <taxon>Actinomycetota</taxon>
        <taxon>Acidimicrobiia</taxon>
        <taxon>Acidimicrobiales</taxon>
        <taxon>Microthrixaceae</taxon>
        <taxon>Candidatus Neomicrothrix</taxon>
    </lineage>
</organism>
<dbReference type="AlphaFoldDB" id="A0A936NA63"/>
<protein>
    <submittedName>
        <fullName evidence="1">Helix-turn-helix domain-containing protein</fullName>
    </submittedName>
</protein>
<dbReference type="Proteomes" id="UP000727993">
    <property type="component" value="Unassembled WGS sequence"/>
</dbReference>
<proteinExistence type="predicted"/>
<name>A0A936NA63_9ACTN</name>
<evidence type="ECO:0000313" key="1">
    <source>
        <dbReference type="EMBL" id="MBK9295733.1"/>
    </source>
</evidence>